<keyword evidence="2" id="KW-0472">Membrane</keyword>
<sequence>MRGPEARAGQHSGTASACGSGRVRGLSRTSRNGANRGPGAVVLRKRVAERRWGRGGRGKSGGVLGMRSEAGGEAVEMCEENLFGMYCNIDGEGRHRVLSLGQKEQLFLEALVCARGGQTRLSDAEYDALKEDLEWQGSLLATLTPEQRLLFEAAKAHEGPSAEEGQLLSDAEYDALRRRMRMDGVAFALPGFIVHGPRCSLRSRRVFTDVGQDVSRSFALNLPSLLLILLTMATVTAASGVEVPFGWAGYIAALLIAFPITITASRQLTSAAMDFSAVFTAQCPQCAQQLDVKLPRSGDTSFPLGCPHCQSTLSYDNPSHQVTLI</sequence>
<dbReference type="PROSITE" id="PS51257">
    <property type="entry name" value="PROKAR_LIPOPROTEIN"/>
    <property type="match status" value="1"/>
</dbReference>
<dbReference type="GO" id="GO:0009535">
    <property type="term" value="C:chloroplast thylakoid membrane"/>
    <property type="evidence" value="ECO:0007669"/>
    <property type="project" value="InterPro"/>
</dbReference>
<keyword evidence="2" id="KW-0812">Transmembrane</keyword>
<feature type="transmembrane region" description="Helical" evidence="2">
    <location>
        <begin position="218"/>
        <end position="241"/>
    </location>
</feature>
<dbReference type="GO" id="GO:0016730">
    <property type="term" value="F:oxidoreductase activity, acting on iron-sulfur proteins as donors"/>
    <property type="evidence" value="ECO:0007669"/>
    <property type="project" value="InterPro"/>
</dbReference>
<organism evidence="3">
    <name type="scientific">Tetraselmis chuii</name>
    <dbReference type="NCBI Taxonomy" id="63592"/>
    <lineage>
        <taxon>Eukaryota</taxon>
        <taxon>Viridiplantae</taxon>
        <taxon>Chlorophyta</taxon>
        <taxon>core chlorophytes</taxon>
        <taxon>Chlorodendrophyceae</taxon>
        <taxon>Chlorodendrales</taxon>
        <taxon>Chlorodendraceae</taxon>
        <taxon>Tetraselmis</taxon>
    </lineage>
</organism>
<gene>
    <name evidence="3" type="ORF">TCHU04912_LOCUS8007</name>
</gene>
<feature type="region of interest" description="Disordered" evidence="1">
    <location>
        <begin position="1"/>
        <end position="40"/>
    </location>
</feature>
<reference evidence="3" key="1">
    <citation type="submission" date="2021-01" db="EMBL/GenBank/DDBJ databases">
        <authorList>
            <person name="Corre E."/>
            <person name="Pelletier E."/>
            <person name="Niang G."/>
            <person name="Scheremetjew M."/>
            <person name="Finn R."/>
            <person name="Kale V."/>
            <person name="Holt S."/>
            <person name="Cochrane G."/>
            <person name="Meng A."/>
            <person name="Brown T."/>
            <person name="Cohen L."/>
        </authorList>
    </citation>
    <scope>NUCLEOTIDE SEQUENCE</scope>
    <source>
        <strain evidence="3">PLY429</strain>
    </source>
</reference>
<keyword evidence="2" id="KW-1133">Transmembrane helix</keyword>
<dbReference type="GO" id="GO:0009773">
    <property type="term" value="P:photosynthetic electron transport in photosystem I"/>
    <property type="evidence" value="ECO:0007669"/>
    <property type="project" value="InterPro"/>
</dbReference>
<dbReference type="AlphaFoldDB" id="A0A7S1SQH8"/>
<accession>A0A7S1SQH8</accession>
<proteinExistence type="predicted"/>
<protein>
    <submittedName>
        <fullName evidence="3">Uncharacterized protein</fullName>
    </submittedName>
</protein>
<feature type="transmembrane region" description="Helical" evidence="2">
    <location>
        <begin position="247"/>
        <end position="265"/>
    </location>
</feature>
<name>A0A7S1SQH8_9CHLO</name>
<dbReference type="PANTHER" id="PTHR31032">
    <property type="entry name" value="PGR5-LIKE PROTEIN 1B, CHLOROPLASTIC"/>
    <property type="match status" value="1"/>
</dbReference>
<evidence type="ECO:0000256" key="2">
    <source>
        <dbReference type="SAM" id="Phobius"/>
    </source>
</evidence>
<dbReference type="EMBL" id="HBGG01015631">
    <property type="protein sequence ID" value="CAD9205771.1"/>
    <property type="molecule type" value="Transcribed_RNA"/>
</dbReference>
<dbReference type="PANTHER" id="PTHR31032:SF1">
    <property type="entry name" value="PGR5-LIKE PROTEIN 1B, CHLOROPLASTIC"/>
    <property type="match status" value="1"/>
</dbReference>
<evidence type="ECO:0000256" key="1">
    <source>
        <dbReference type="SAM" id="MobiDB-lite"/>
    </source>
</evidence>
<evidence type="ECO:0000313" key="3">
    <source>
        <dbReference type="EMBL" id="CAD9205771.1"/>
    </source>
</evidence>
<dbReference type="InterPro" id="IPR039987">
    <property type="entry name" value="PGRL1"/>
</dbReference>